<feature type="domain" description="Glycoside hydrolase family 2 immunoglobulin-like beta-sandwich" evidence="7">
    <location>
        <begin position="207"/>
        <end position="288"/>
    </location>
</feature>
<dbReference type="PANTHER" id="PTHR43730">
    <property type="entry name" value="BETA-MANNOSIDASE"/>
    <property type="match status" value="1"/>
</dbReference>
<comment type="similarity">
    <text evidence="2">Belongs to the glycosyl hydrolase 2 family.</text>
</comment>
<dbReference type="InterPro" id="IPR006103">
    <property type="entry name" value="Glyco_hydro_2_cat"/>
</dbReference>
<dbReference type="SUPFAM" id="SSF51445">
    <property type="entry name" value="(Trans)glycosidases"/>
    <property type="match status" value="1"/>
</dbReference>
<evidence type="ECO:0000256" key="5">
    <source>
        <dbReference type="ARBA" id="ARBA00022801"/>
    </source>
</evidence>
<accession>A0ABQ3XE02</accession>
<protein>
    <recommendedName>
        <fullName evidence="3">beta-mannosidase</fullName>
        <ecNumber evidence="3">3.2.1.25</ecNumber>
    </recommendedName>
</protein>
<proteinExistence type="inferred from homology"/>
<dbReference type="InterPro" id="IPR006102">
    <property type="entry name" value="Ig-like_GH2"/>
</dbReference>
<evidence type="ECO:0000256" key="1">
    <source>
        <dbReference type="ARBA" id="ARBA00000829"/>
    </source>
</evidence>
<feature type="domain" description="Glycoside hydrolase family 2 catalytic" evidence="8">
    <location>
        <begin position="306"/>
        <end position="461"/>
    </location>
</feature>
<dbReference type="EC" id="3.2.1.25" evidence="3"/>
<evidence type="ECO:0000259" key="7">
    <source>
        <dbReference type="Pfam" id="PF00703"/>
    </source>
</evidence>
<dbReference type="InterPro" id="IPR036156">
    <property type="entry name" value="Beta-gal/glucu_dom_sf"/>
</dbReference>
<dbReference type="Proteomes" id="UP000612282">
    <property type="component" value="Unassembled WGS sequence"/>
</dbReference>
<dbReference type="RefSeq" id="WP_203798650.1">
    <property type="nucleotide sequence ID" value="NZ_BAAAQE010000018.1"/>
</dbReference>
<name>A0ABQ3XE02_9ACTN</name>
<dbReference type="InterPro" id="IPR054593">
    <property type="entry name" value="Beta-mannosidase-like_N2"/>
</dbReference>
<evidence type="ECO:0000259" key="9">
    <source>
        <dbReference type="Pfam" id="PF22666"/>
    </source>
</evidence>
<dbReference type="InterPro" id="IPR008979">
    <property type="entry name" value="Galactose-bd-like_sf"/>
</dbReference>
<keyword evidence="4" id="KW-0732">Signal</keyword>
<dbReference type="SUPFAM" id="SSF49785">
    <property type="entry name" value="Galactose-binding domain-like"/>
    <property type="match status" value="1"/>
</dbReference>
<dbReference type="Gene3D" id="2.60.40.10">
    <property type="entry name" value="Immunoglobulins"/>
    <property type="match status" value="1"/>
</dbReference>
<dbReference type="PANTHER" id="PTHR43730:SF1">
    <property type="entry name" value="BETA-MANNOSIDASE"/>
    <property type="match status" value="1"/>
</dbReference>
<dbReference type="EMBL" id="BOMG01000062">
    <property type="protein sequence ID" value="GID56728.1"/>
    <property type="molecule type" value="Genomic_DNA"/>
</dbReference>
<dbReference type="Pfam" id="PF22666">
    <property type="entry name" value="Glyco_hydro_2_N2"/>
    <property type="match status" value="1"/>
</dbReference>
<organism evidence="10 11">
    <name type="scientific">Actinoplanes couchii</name>
    <dbReference type="NCBI Taxonomy" id="403638"/>
    <lineage>
        <taxon>Bacteria</taxon>
        <taxon>Bacillati</taxon>
        <taxon>Actinomycetota</taxon>
        <taxon>Actinomycetes</taxon>
        <taxon>Micromonosporales</taxon>
        <taxon>Micromonosporaceae</taxon>
        <taxon>Actinoplanes</taxon>
    </lineage>
</organism>
<feature type="domain" description="Beta-mannosidase-like galactose-binding" evidence="9">
    <location>
        <begin position="10"/>
        <end position="182"/>
    </location>
</feature>
<dbReference type="SUPFAM" id="SSF49303">
    <property type="entry name" value="beta-Galactosidase/glucuronidase domain"/>
    <property type="match status" value="1"/>
</dbReference>
<evidence type="ECO:0000256" key="4">
    <source>
        <dbReference type="ARBA" id="ARBA00022729"/>
    </source>
</evidence>
<keyword evidence="5" id="KW-0378">Hydrolase</keyword>
<dbReference type="InterPro" id="IPR050887">
    <property type="entry name" value="Beta-mannosidase_GH2"/>
</dbReference>
<evidence type="ECO:0000259" key="8">
    <source>
        <dbReference type="Pfam" id="PF02836"/>
    </source>
</evidence>
<dbReference type="Pfam" id="PF02836">
    <property type="entry name" value="Glyco_hydro_2_C"/>
    <property type="match status" value="1"/>
</dbReference>
<dbReference type="InterPro" id="IPR013783">
    <property type="entry name" value="Ig-like_fold"/>
</dbReference>
<evidence type="ECO:0000256" key="3">
    <source>
        <dbReference type="ARBA" id="ARBA00012754"/>
    </source>
</evidence>
<comment type="catalytic activity">
    <reaction evidence="1">
        <text>Hydrolysis of terminal, non-reducing beta-D-mannose residues in beta-D-mannosides.</text>
        <dbReference type="EC" id="3.2.1.25"/>
    </reaction>
</comment>
<evidence type="ECO:0000313" key="11">
    <source>
        <dbReference type="Proteomes" id="UP000612282"/>
    </source>
</evidence>
<gene>
    <name evidence="10" type="ORF">Aco03nite_051320</name>
</gene>
<comment type="caution">
    <text evidence="10">The sequence shown here is derived from an EMBL/GenBank/DDBJ whole genome shotgun (WGS) entry which is preliminary data.</text>
</comment>
<sequence>MLKTDLHTGWTVRAAAGPVPDTIAAARVPATVPGTVHTDLLAAGLIPDPYLGAHEADLVWFHRSSWIYDSTVTAAPAGDGERVDLVFDGLDTVATVSFAGSELGRTRNMHRGYRFDVRHLLHDGGIPLSVRFDSALEYAEQIEKELGSRPRPYPHPFNAVRKMACSFGWDWGPDLQTAGIWKGVRLERWHTARLASVRPLAGRDRLTVHVDVERAADGPLTVEVTAGDHSAVIELPGGTDQGAVELAVPDAPLWWPAGHGDQPLVPVAVILRDGAETLDEHHTRVGFRDVHLDESADEHGSRFTLSVNDKEIFVLGLNWIPEDHLLTRITRERLETAVDRAVAANANLLRIWGGGIWETDDFYDVCDERGILVWQDFPLACAAYAEEEPLRSEILAEARENVTRLAPHPSLILWNGGNENIWGHEDWGWKEQLQGATWGARYYYEDFPALLSELDQTRPYHPGSPSSPLFAGVHPNDDRHGTRHEWEAWNRQDYTYHDNFVPRFCSEFGWQAPPTWATLTAALAPGDLHKESAAFLLHQKAEDGNGKLDRGLAHHMRVPAEFGDWHWATQLNQARATAYAVRHLRSHAPRTMGSIIWQLNDCWPVTSWAVVDGGGRRKPAWFALRDAYAQQLICFVRRDDRTLLAAINDSDLPWNFTARMRRLRFDGTPLASDSPEISVGPRSVTLVELDPALLAAATPASEVLVADAGELRATHLFAEDKDLDYDPAAVRAHTVAVDGGYSVTVTAASFARDVAVLADRVAPDAVVDHMLVDLLPGETRTFHVATTAPVDGESFSAPEVLRSANSLAG</sequence>
<reference evidence="10 11" key="1">
    <citation type="submission" date="2021-01" db="EMBL/GenBank/DDBJ databases">
        <title>Whole genome shotgun sequence of Actinoplanes couchii NBRC 106145.</title>
        <authorList>
            <person name="Komaki H."/>
            <person name="Tamura T."/>
        </authorList>
    </citation>
    <scope>NUCLEOTIDE SEQUENCE [LARGE SCALE GENOMIC DNA]</scope>
    <source>
        <strain evidence="10 11">NBRC 106145</strain>
    </source>
</reference>
<dbReference type="InterPro" id="IPR017853">
    <property type="entry name" value="GH"/>
</dbReference>
<keyword evidence="6" id="KW-0326">Glycosidase</keyword>
<evidence type="ECO:0000256" key="2">
    <source>
        <dbReference type="ARBA" id="ARBA00007401"/>
    </source>
</evidence>
<dbReference type="Gene3D" id="2.60.120.260">
    <property type="entry name" value="Galactose-binding domain-like"/>
    <property type="match status" value="1"/>
</dbReference>
<dbReference type="Pfam" id="PF00703">
    <property type="entry name" value="Glyco_hydro_2"/>
    <property type="match status" value="1"/>
</dbReference>
<keyword evidence="11" id="KW-1185">Reference proteome</keyword>
<dbReference type="Gene3D" id="3.20.20.80">
    <property type="entry name" value="Glycosidases"/>
    <property type="match status" value="1"/>
</dbReference>
<evidence type="ECO:0000313" key="10">
    <source>
        <dbReference type="EMBL" id="GID56728.1"/>
    </source>
</evidence>
<evidence type="ECO:0000256" key="6">
    <source>
        <dbReference type="ARBA" id="ARBA00023295"/>
    </source>
</evidence>